<evidence type="ECO:0000256" key="1">
    <source>
        <dbReference type="ARBA" id="ARBA00004442"/>
    </source>
</evidence>
<keyword evidence="3" id="KW-0732">Signal</keyword>
<evidence type="ECO:0000259" key="7">
    <source>
        <dbReference type="Pfam" id="PF14322"/>
    </source>
</evidence>
<evidence type="ECO:0000259" key="6">
    <source>
        <dbReference type="Pfam" id="PF07980"/>
    </source>
</evidence>
<dbReference type="Pfam" id="PF07980">
    <property type="entry name" value="SusD_RagB"/>
    <property type="match status" value="1"/>
</dbReference>
<evidence type="ECO:0000256" key="4">
    <source>
        <dbReference type="ARBA" id="ARBA00023136"/>
    </source>
</evidence>
<accession>A0ABR9AQ67</accession>
<comment type="caution">
    <text evidence="8">The sequence shown here is derived from an EMBL/GenBank/DDBJ whole genome shotgun (WGS) entry which is preliminary data.</text>
</comment>
<dbReference type="CDD" id="cd08977">
    <property type="entry name" value="SusD"/>
    <property type="match status" value="1"/>
</dbReference>
<dbReference type="InterPro" id="IPR011990">
    <property type="entry name" value="TPR-like_helical_dom_sf"/>
</dbReference>
<dbReference type="InterPro" id="IPR012944">
    <property type="entry name" value="SusD_RagB_dom"/>
</dbReference>
<feature type="domain" description="SusD-like N-terminal" evidence="7">
    <location>
        <begin position="43"/>
        <end position="214"/>
    </location>
</feature>
<comment type="subcellular location">
    <subcellularLocation>
        <location evidence="1">Cell outer membrane</location>
    </subcellularLocation>
</comment>
<keyword evidence="9" id="KW-1185">Reference proteome</keyword>
<evidence type="ECO:0000313" key="8">
    <source>
        <dbReference type="EMBL" id="MBD8490943.1"/>
    </source>
</evidence>
<dbReference type="RefSeq" id="WP_192011818.1">
    <property type="nucleotide sequence ID" value="NZ_JACYTQ010000009.1"/>
</dbReference>
<comment type="similarity">
    <text evidence="2">Belongs to the SusD family.</text>
</comment>
<dbReference type="EMBL" id="JACYTQ010000009">
    <property type="protein sequence ID" value="MBD8490943.1"/>
    <property type="molecule type" value="Genomic_DNA"/>
</dbReference>
<evidence type="ECO:0000256" key="2">
    <source>
        <dbReference type="ARBA" id="ARBA00006275"/>
    </source>
</evidence>
<evidence type="ECO:0000256" key="3">
    <source>
        <dbReference type="ARBA" id="ARBA00022729"/>
    </source>
</evidence>
<sequence length="478" mass="53138">MKKYIAFILTALCLGCADLERYPLNSIGAPEFWATSDDATLGINGVYNVLAHNHMYRDFMRHSDALADNAYSQYSFNYYLEISEGRGFDASSVWPWNFWKKSYEGIVRANEVLLNVPEITMAENTKNRILGEASFLRALFYFHLTNLYGDVPLILSKQTVEESLVPRNPKAEVVAQIIADLDFAINNLPPSYGPSDLGRATKGAATALKSRVYLYNKQYSEAIQAANQVKALGYDLLPSGSYKDMFLPALENNSTESIFEVQFLGKTGTGGVGSAFNASSGAIQAFGDVPYSPLQELVDVYETGDIRKDITVLQPGQSFAGEEFNPIRSQTGFALIKGVIEDPTITDDGDANFVVIRYAEVLLNLAEAENELNGPTTIAYDAVNQIRNRAGLDDLPTGLTKDQLRTAIKKERRLELAFEGHYYFDILRYGASDLQASMENVTSVTGHERVYDPKLLMWPVPQNEINIDENLLPQNTGW</sequence>
<dbReference type="Proteomes" id="UP000647133">
    <property type="component" value="Unassembled WGS sequence"/>
</dbReference>
<protein>
    <submittedName>
        <fullName evidence="8">RagB/SusD family nutrient uptake outer membrane protein</fullName>
    </submittedName>
</protein>
<proteinExistence type="inferred from homology"/>
<organism evidence="8 9">
    <name type="scientific">Echinicola arenosa</name>
    <dbReference type="NCBI Taxonomy" id="2774144"/>
    <lineage>
        <taxon>Bacteria</taxon>
        <taxon>Pseudomonadati</taxon>
        <taxon>Bacteroidota</taxon>
        <taxon>Cytophagia</taxon>
        <taxon>Cytophagales</taxon>
        <taxon>Cyclobacteriaceae</taxon>
        <taxon>Echinicola</taxon>
    </lineage>
</organism>
<dbReference type="SUPFAM" id="SSF48452">
    <property type="entry name" value="TPR-like"/>
    <property type="match status" value="1"/>
</dbReference>
<dbReference type="Gene3D" id="1.25.40.390">
    <property type="match status" value="1"/>
</dbReference>
<keyword evidence="4" id="KW-0472">Membrane</keyword>
<dbReference type="Pfam" id="PF14322">
    <property type="entry name" value="SusD-like_3"/>
    <property type="match status" value="1"/>
</dbReference>
<reference evidence="8 9" key="1">
    <citation type="submission" date="2020-09" db="EMBL/GenBank/DDBJ databases">
        <title>Echinicola sp. CAU 1574 isolated from sand of Sido Beach.</title>
        <authorList>
            <person name="Kim W."/>
        </authorList>
    </citation>
    <scope>NUCLEOTIDE SEQUENCE [LARGE SCALE GENOMIC DNA]</scope>
    <source>
        <strain evidence="8 9">CAU 1574</strain>
    </source>
</reference>
<dbReference type="InterPro" id="IPR033985">
    <property type="entry name" value="SusD-like_N"/>
</dbReference>
<feature type="domain" description="RagB/SusD" evidence="6">
    <location>
        <begin position="267"/>
        <end position="478"/>
    </location>
</feature>
<name>A0ABR9AQ67_9BACT</name>
<gene>
    <name evidence="8" type="ORF">IFO69_19475</name>
</gene>
<evidence type="ECO:0000256" key="5">
    <source>
        <dbReference type="ARBA" id="ARBA00023237"/>
    </source>
</evidence>
<evidence type="ECO:0000313" key="9">
    <source>
        <dbReference type="Proteomes" id="UP000647133"/>
    </source>
</evidence>
<keyword evidence="5" id="KW-0998">Cell outer membrane</keyword>